<dbReference type="RefSeq" id="WP_163459172.1">
    <property type="nucleotide sequence ID" value="NZ_JAAGOH010000028.1"/>
</dbReference>
<evidence type="ECO:0000313" key="2">
    <source>
        <dbReference type="EMBL" id="NDY93120.1"/>
    </source>
</evidence>
<dbReference type="AlphaFoldDB" id="A0A7C9TL02"/>
<protein>
    <recommendedName>
        <fullName evidence="4">Phosphate ABC transporter substrate-binding protein</fullName>
    </recommendedName>
</protein>
<organism evidence="2 3">
    <name type="scientific">Ideonella livida</name>
    <dbReference type="NCBI Taxonomy" id="2707176"/>
    <lineage>
        <taxon>Bacteria</taxon>
        <taxon>Pseudomonadati</taxon>
        <taxon>Pseudomonadota</taxon>
        <taxon>Betaproteobacteria</taxon>
        <taxon>Burkholderiales</taxon>
        <taxon>Sphaerotilaceae</taxon>
        <taxon>Ideonella</taxon>
    </lineage>
</organism>
<feature type="signal peptide" evidence="1">
    <location>
        <begin position="1"/>
        <end position="19"/>
    </location>
</feature>
<dbReference type="EMBL" id="JAAGOH010000028">
    <property type="protein sequence ID" value="NDY93120.1"/>
    <property type="molecule type" value="Genomic_DNA"/>
</dbReference>
<sequence length="161" mass="17257">MHHPLLCHAFTLAMATSLAGLGVPIVARAQGGPEPELLVVVGQGSAVTTAEVRQLFDLYTGRRTALPGHPATQPIEQHRGAEARALFYAGLGQATPAQVDSHWARLQFSGRLRPPLQARDDADMARRLRADPNAIGYLLAPTKEPGLRVVLRLPPRPASSP</sequence>
<comment type="caution">
    <text evidence="2">The sequence shown here is derived from an EMBL/GenBank/DDBJ whole genome shotgun (WGS) entry which is preliminary data.</text>
</comment>
<evidence type="ECO:0000313" key="3">
    <source>
        <dbReference type="Proteomes" id="UP000484255"/>
    </source>
</evidence>
<gene>
    <name evidence="2" type="ORF">G3A44_18160</name>
</gene>
<feature type="chain" id="PRO_5028857211" description="Phosphate ABC transporter substrate-binding protein" evidence="1">
    <location>
        <begin position="20"/>
        <end position="161"/>
    </location>
</feature>
<reference evidence="2 3" key="1">
    <citation type="submission" date="2020-02" db="EMBL/GenBank/DDBJ databases">
        <title>Ideonella bacterium strain TBM-1.</title>
        <authorList>
            <person name="Chen W.-M."/>
        </authorList>
    </citation>
    <scope>NUCLEOTIDE SEQUENCE [LARGE SCALE GENOMIC DNA]</scope>
    <source>
        <strain evidence="2 3">TBM-1</strain>
    </source>
</reference>
<proteinExistence type="predicted"/>
<name>A0A7C9TL02_9BURK</name>
<dbReference type="Proteomes" id="UP000484255">
    <property type="component" value="Unassembled WGS sequence"/>
</dbReference>
<accession>A0A7C9TL02</accession>
<keyword evidence="1" id="KW-0732">Signal</keyword>
<keyword evidence="3" id="KW-1185">Reference proteome</keyword>
<evidence type="ECO:0000256" key="1">
    <source>
        <dbReference type="SAM" id="SignalP"/>
    </source>
</evidence>
<evidence type="ECO:0008006" key="4">
    <source>
        <dbReference type="Google" id="ProtNLM"/>
    </source>
</evidence>